<dbReference type="InterPro" id="IPR001611">
    <property type="entry name" value="Leu-rich_rpt"/>
</dbReference>
<keyword evidence="1" id="KW-0433">Leucine-rich repeat</keyword>
<reference evidence="3 4" key="1">
    <citation type="journal article" date="2018" name="PLoS ONE">
        <title>The draft genome of Kipferlia bialata reveals reductive genome evolution in fornicate parasites.</title>
        <authorList>
            <person name="Tanifuji G."/>
            <person name="Takabayashi S."/>
            <person name="Kume K."/>
            <person name="Takagi M."/>
            <person name="Nakayama T."/>
            <person name="Kamikawa R."/>
            <person name="Inagaki Y."/>
            <person name="Hashimoto T."/>
        </authorList>
    </citation>
    <scope>NUCLEOTIDE SEQUENCE [LARGE SCALE GENOMIC DNA]</scope>
    <source>
        <strain evidence="3">NY0173</strain>
    </source>
</reference>
<dbReference type="OrthoDB" id="1517790at2759"/>
<evidence type="ECO:0000256" key="1">
    <source>
        <dbReference type="ARBA" id="ARBA00022614"/>
    </source>
</evidence>
<comment type="caution">
    <text evidence="3">The sequence shown here is derived from an EMBL/GenBank/DDBJ whole genome shotgun (WGS) entry which is preliminary data.</text>
</comment>
<dbReference type="PANTHER" id="PTHR18849:SF0">
    <property type="entry name" value="CILIA- AND FLAGELLA-ASSOCIATED PROTEIN 410-RELATED"/>
    <property type="match status" value="1"/>
</dbReference>
<keyword evidence="4" id="KW-1185">Reference proteome</keyword>
<gene>
    <name evidence="3" type="ORF">KIPB_007066</name>
</gene>
<dbReference type="PANTHER" id="PTHR18849">
    <property type="entry name" value="LEUCINE RICH REPEAT PROTEIN"/>
    <property type="match status" value="1"/>
</dbReference>
<name>A0A9K3GJN3_9EUKA</name>
<protein>
    <recommendedName>
        <fullName evidence="5">Leucine-rich repeat-containing protein</fullName>
    </recommendedName>
</protein>
<evidence type="ECO:0000313" key="4">
    <source>
        <dbReference type="Proteomes" id="UP000265618"/>
    </source>
</evidence>
<organism evidence="3 4">
    <name type="scientific">Kipferlia bialata</name>
    <dbReference type="NCBI Taxonomy" id="797122"/>
    <lineage>
        <taxon>Eukaryota</taxon>
        <taxon>Metamonada</taxon>
        <taxon>Carpediemonas-like organisms</taxon>
        <taxon>Kipferlia</taxon>
    </lineage>
</organism>
<sequence>MATLSKHLVLSKTRKSKLSDVVRLNIWGNGLQDVSILRQMSNVEILSLSVNAISSLEPFTGCLKLQELYLRRNNIPSLQDVNYLRHLESLRILWLGENPCCESPHYRDYIIKALPRLTKAMSRHVSLDQLLNTRDNPIWLEEVDIEDGGSDKGFWFRPCEYGHNTVLNKRDSHTYRVDEVEGRPAMVKDRLITQSAELSNSRCSVGIGNHVFVQTRTSNEPFFRLYMWERDSDTWTECVGPASNAMHLDANATISRFQKELLVPLDSGRFCTLDTDSMKCRYLPENPLELKEGSEMINQPFIVGDSVLFVYGNDDGDEDYICFSESDGWTRPLQDDLPFFNAQCNVPVHKSTLCVGFDDGEYQIGYLDGTSQEFVECCETDFCCYTSVRLAEDLYLVSCFRRDVKYDGDAYARGGAESWYLLHLDLGMIQERGGVLTQDMFGE</sequence>
<evidence type="ECO:0000256" key="2">
    <source>
        <dbReference type="ARBA" id="ARBA00022737"/>
    </source>
</evidence>
<keyword evidence="2" id="KW-0677">Repeat</keyword>
<proteinExistence type="predicted"/>
<dbReference type="SUPFAM" id="SSF52058">
    <property type="entry name" value="L domain-like"/>
    <property type="match status" value="1"/>
</dbReference>
<dbReference type="Proteomes" id="UP000265618">
    <property type="component" value="Unassembled WGS sequence"/>
</dbReference>
<dbReference type="PROSITE" id="PS51450">
    <property type="entry name" value="LRR"/>
    <property type="match status" value="2"/>
</dbReference>
<dbReference type="Gene3D" id="3.80.10.10">
    <property type="entry name" value="Ribonuclease Inhibitor"/>
    <property type="match status" value="1"/>
</dbReference>
<accession>A0A9K3GJN3</accession>
<evidence type="ECO:0000313" key="3">
    <source>
        <dbReference type="EMBL" id="GIQ85408.1"/>
    </source>
</evidence>
<dbReference type="AlphaFoldDB" id="A0A9K3GJN3"/>
<evidence type="ECO:0008006" key="5">
    <source>
        <dbReference type="Google" id="ProtNLM"/>
    </source>
</evidence>
<dbReference type="InterPro" id="IPR032675">
    <property type="entry name" value="LRR_dom_sf"/>
</dbReference>
<dbReference type="EMBL" id="BDIP01001925">
    <property type="protein sequence ID" value="GIQ85408.1"/>
    <property type="molecule type" value="Genomic_DNA"/>
</dbReference>